<keyword evidence="2" id="KW-1185">Reference proteome</keyword>
<organism evidence="1 2">
    <name type="scientific">Hibiscus sabdariffa</name>
    <name type="common">roselle</name>
    <dbReference type="NCBI Taxonomy" id="183260"/>
    <lineage>
        <taxon>Eukaryota</taxon>
        <taxon>Viridiplantae</taxon>
        <taxon>Streptophyta</taxon>
        <taxon>Embryophyta</taxon>
        <taxon>Tracheophyta</taxon>
        <taxon>Spermatophyta</taxon>
        <taxon>Magnoliopsida</taxon>
        <taxon>eudicotyledons</taxon>
        <taxon>Gunneridae</taxon>
        <taxon>Pentapetalae</taxon>
        <taxon>rosids</taxon>
        <taxon>malvids</taxon>
        <taxon>Malvales</taxon>
        <taxon>Malvaceae</taxon>
        <taxon>Malvoideae</taxon>
        <taxon>Hibiscus</taxon>
    </lineage>
</organism>
<accession>A0ABR2RHI0</accession>
<dbReference type="Proteomes" id="UP001396334">
    <property type="component" value="Unassembled WGS sequence"/>
</dbReference>
<evidence type="ECO:0000313" key="2">
    <source>
        <dbReference type="Proteomes" id="UP001396334"/>
    </source>
</evidence>
<reference evidence="1 2" key="1">
    <citation type="journal article" date="2024" name="G3 (Bethesda)">
        <title>Genome assembly of Hibiscus sabdariffa L. provides insights into metabolisms of medicinal natural products.</title>
        <authorList>
            <person name="Kim T."/>
        </authorList>
    </citation>
    <scope>NUCLEOTIDE SEQUENCE [LARGE SCALE GENOMIC DNA]</scope>
    <source>
        <strain evidence="1">TK-2024</strain>
        <tissue evidence="1">Old leaves</tissue>
    </source>
</reference>
<gene>
    <name evidence="1" type="ORF">V6N11_040338</name>
</gene>
<sequence length="104" mass="11429">MPCKAPFLKRFISQASFRRGRVCGAQLQNSVADVSFPLRISASVAFAKILREEKGTDEVKFNSAMAEQGFKLNSLACKVVVGQLLKTTEKAELELSKSLYKGKS</sequence>
<proteinExistence type="predicted"/>
<comment type="caution">
    <text evidence="1">The sequence shown here is derived from an EMBL/GenBank/DDBJ whole genome shotgun (WGS) entry which is preliminary data.</text>
</comment>
<protein>
    <submittedName>
        <fullName evidence="1">Uncharacterized protein</fullName>
    </submittedName>
</protein>
<evidence type="ECO:0000313" key="1">
    <source>
        <dbReference type="EMBL" id="KAK9012276.1"/>
    </source>
</evidence>
<dbReference type="EMBL" id="JBBPBN010000022">
    <property type="protein sequence ID" value="KAK9012276.1"/>
    <property type="molecule type" value="Genomic_DNA"/>
</dbReference>
<name>A0ABR2RHI0_9ROSI</name>